<evidence type="ECO:0000313" key="2">
    <source>
        <dbReference type="Proteomes" id="UP001144372"/>
    </source>
</evidence>
<dbReference type="InterPro" id="IPR036390">
    <property type="entry name" value="WH_DNA-bd_sf"/>
</dbReference>
<sequence length="131" mass="15000">MEQKLQGRKLMTECNKCGTGIEPGESYEFQGKLLCEDCYMDVMNPPKTCDPWAVHLAKSSIIQDGFQLTALQEEILSLLKEHGPMQMEEITAKLEINEAEFRNAFATLRHMELARGFKKGDNVYYTLFSQE</sequence>
<dbReference type="EMBL" id="BSDR01000001">
    <property type="protein sequence ID" value="GLI34299.1"/>
    <property type="molecule type" value="Genomic_DNA"/>
</dbReference>
<keyword evidence="2" id="KW-1185">Reference proteome</keyword>
<name>A0A9W6D3M8_9BACT</name>
<proteinExistence type="predicted"/>
<accession>A0A9W6D3M8</accession>
<reference evidence="1" key="1">
    <citation type="submission" date="2022-12" db="EMBL/GenBank/DDBJ databases">
        <title>Reference genome sequencing for broad-spectrum identification of bacterial and archaeal isolates by mass spectrometry.</title>
        <authorList>
            <person name="Sekiguchi Y."/>
            <person name="Tourlousse D.M."/>
        </authorList>
    </citation>
    <scope>NUCLEOTIDE SEQUENCE</scope>
    <source>
        <strain evidence="1">ASRB1</strain>
    </source>
</reference>
<evidence type="ECO:0000313" key="1">
    <source>
        <dbReference type="EMBL" id="GLI34299.1"/>
    </source>
</evidence>
<dbReference type="SUPFAM" id="SSF46785">
    <property type="entry name" value="Winged helix' DNA-binding domain"/>
    <property type="match status" value="1"/>
</dbReference>
<protein>
    <submittedName>
        <fullName evidence="1">Uncharacterized protein</fullName>
    </submittedName>
</protein>
<organism evidence="1 2">
    <name type="scientific">Desulforhabdus amnigena</name>
    <dbReference type="NCBI Taxonomy" id="40218"/>
    <lineage>
        <taxon>Bacteria</taxon>
        <taxon>Pseudomonadati</taxon>
        <taxon>Thermodesulfobacteriota</taxon>
        <taxon>Syntrophobacteria</taxon>
        <taxon>Syntrophobacterales</taxon>
        <taxon>Syntrophobacteraceae</taxon>
        <taxon>Desulforhabdus</taxon>
    </lineage>
</organism>
<dbReference type="Gene3D" id="2.10.110.10">
    <property type="entry name" value="Cysteine Rich Protein"/>
    <property type="match status" value="1"/>
</dbReference>
<dbReference type="Gene3D" id="1.10.10.10">
    <property type="entry name" value="Winged helix-like DNA-binding domain superfamily/Winged helix DNA-binding domain"/>
    <property type="match status" value="1"/>
</dbReference>
<gene>
    <name evidence="1" type="ORF">DAMNIGENAA_17320</name>
</gene>
<comment type="caution">
    <text evidence="1">The sequence shown here is derived from an EMBL/GenBank/DDBJ whole genome shotgun (WGS) entry which is preliminary data.</text>
</comment>
<dbReference type="InterPro" id="IPR036388">
    <property type="entry name" value="WH-like_DNA-bd_sf"/>
</dbReference>
<dbReference type="AlphaFoldDB" id="A0A9W6D3M8"/>
<dbReference type="Proteomes" id="UP001144372">
    <property type="component" value="Unassembled WGS sequence"/>
</dbReference>